<dbReference type="RefSeq" id="WP_136546489.1">
    <property type="nucleotide sequence ID" value="NZ_CP031093.1"/>
</dbReference>
<reference evidence="2 3" key="1">
    <citation type="submission" date="2018-07" db="EMBL/GenBank/DDBJ databases">
        <title>Marsedoiliclastica nanhaica gen. nov. sp. nov., a novel marine hydrocarbonoclastic bacterium isolated from an in-situ enriched hydrocarbon-degrading consortium in deep-sea sediment.</title>
        <authorList>
            <person name="Dong C."/>
            <person name="Ma T."/>
            <person name="Liu R."/>
            <person name="Shao Z."/>
        </authorList>
    </citation>
    <scope>NUCLEOTIDE SEQUENCE [LARGE SCALE GENOMIC DNA]</scope>
    <source>
        <strain evidence="3">soil36-7</strain>
    </source>
</reference>
<proteinExistence type="predicted"/>
<keyword evidence="3" id="KW-1185">Reference proteome</keyword>
<dbReference type="InterPro" id="IPR011032">
    <property type="entry name" value="GroES-like_sf"/>
</dbReference>
<dbReference type="SUPFAM" id="SSF50129">
    <property type="entry name" value="GroES-like"/>
    <property type="match status" value="1"/>
</dbReference>
<organism evidence="2 3">
    <name type="scientific">Hydrocarboniclastica marina</name>
    <dbReference type="NCBI Taxonomy" id="2259620"/>
    <lineage>
        <taxon>Bacteria</taxon>
        <taxon>Pseudomonadati</taxon>
        <taxon>Pseudomonadota</taxon>
        <taxon>Gammaproteobacteria</taxon>
        <taxon>Alteromonadales</taxon>
        <taxon>Alteromonadaceae</taxon>
        <taxon>Hydrocarboniclastica</taxon>
    </lineage>
</organism>
<dbReference type="InterPro" id="IPR021276">
    <property type="entry name" value="DUF2855"/>
</dbReference>
<sequence length="368" mass="41308">MTELKRLYTDRTDLGVTNPVTQPIPALETGQVLMKIARLALTANNITYAAFGDTPHLRYWDFFPTGDKGWGQMPAWGFAEVVTSTVEGVEVGERYYGFWPLATHLVMTPVRVSERGFYDGTPHRLGLVSAYNQYQRVTTDAAYRPENEDYQMLVRPLFITSFMLADFLEDNAFFGARRIIFSSASSKTAYGTAFCLDNQKGLDIVGLTSSGNRAFVDSLGCYSRALDYADLETLDAAVPTLYVDFSGIAEVRARIHHHFMNTLMHDCFAGSANSQEHISSQDQNLPGPEPKTYFAPNQIKKRNTDWGPAEVTRRFNEAQLAFIQRISDPRKPWMTVEAHRGLESAQPLIRDLVSGRVDPQVGHVIVME</sequence>
<evidence type="ECO:0000256" key="1">
    <source>
        <dbReference type="SAM" id="MobiDB-lite"/>
    </source>
</evidence>
<gene>
    <name evidence="2" type="ORF">soil367_02230</name>
</gene>
<name>A0A4V1D8E0_9ALTE</name>
<dbReference type="OrthoDB" id="8953110at2"/>
<dbReference type="Pfam" id="PF11017">
    <property type="entry name" value="DUF2855"/>
    <property type="match status" value="1"/>
</dbReference>
<feature type="compositionally biased region" description="Polar residues" evidence="1">
    <location>
        <begin position="275"/>
        <end position="284"/>
    </location>
</feature>
<dbReference type="KEGG" id="hmi:soil367_02230"/>
<dbReference type="EMBL" id="CP031093">
    <property type="protein sequence ID" value="QCF24860.1"/>
    <property type="molecule type" value="Genomic_DNA"/>
</dbReference>
<accession>A0A4V1D8E0</accession>
<protein>
    <submittedName>
        <fullName evidence="2">DUF2855 family protein</fullName>
    </submittedName>
</protein>
<dbReference type="AlphaFoldDB" id="A0A4V1D8E0"/>
<evidence type="ECO:0000313" key="2">
    <source>
        <dbReference type="EMBL" id="QCF24860.1"/>
    </source>
</evidence>
<dbReference type="Gene3D" id="3.90.180.10">
    <property type="entry name" value="Medium-chain alcohol dehydrogenases, catalytic domain"/>
    <property type="match status" value="1"/>
</dbReference>
<feature type="region of interest" description="Disordered" evidence="1">
    <location>
        <begin position="275"/>
        <end position="295"/>
    </location>
</feature>
<evidence type="ECO:0000313" key="3">
    <source>
        <dbReference type="Proteomes" id="UP000298049"/>
    </source>
</evidence>
<dbReference type="Proteomes" id="UP000298049">
    <property type="component" value="Chromosome"/>
</dbReference>